<evidence type="ECO:0000259" key="4">
    <source>
        <dbReference type="PROSITE" id="PS51077"/>
    </source>
</evidence>
<dbReference type="SUPFAM" id="SSF46785">
    <property type="entry name" value="Winged helix' DNA-binding domain"/>
    <property type="match status" value="1"/>
</dbReference>
<comment type="caution">
    <text evidence="6">The sequence shown here is derived from an EMBL/GenBank/DDBJ whole genome shotgun (WGS) entry which is preliminary data.</text>
</comment>
<gene>
    <name evidence="6" type="ORF">LPC04_02430</name>
</gene>
<dbReference type="SUPFAM" id="SSF55781">
    <property type="entry name" value="GAF domain-like"/>
    <property type="match status" value="1"/>
</dbReference>
<evidence type="ECO:0000313" key="7">
    <source>
        <dbReference type="Proteomes" id="UP001139353"/>
    </source>
</evidence>
<proteinExistence type="predicted"/>
<keyword evidence="1" id="KW-0805">Transcription regulation</keyword>
<evidence type="ECO:0000256" key="2">
    <source>
        <dbReference type="ARBA" id="ARBA00023125"/>
    </source>
</evidence>
<sequence>MTPPPKTPPARDSDPRGIQSIEVGGRLLLALAHHGQPLALKDLAAAADMSAGKAHPYLVSFIKLGLVERETEGGRYGLGPLALQMGLIGLQQYDPVRLATERIDELARETGHTVAIAVWGHRGPTLVRIAEAPSPVHVSMRHGTVMSIPDTASGRLFAAFGPHDAVQEALDNEARLAPLRASRARAGGRFGLGTAFDREIAKVRTDGVACIDGVALPGVSAVSVPVFDARGQLVLSLTAIGPSATFDSAVDGAVAARLKPAALQLSTRLGWKPAA</sequence>
<dbReference type="Pfam" id="PF09339">
    <property type="entry name" value="HTH_IclR"/>
    <property type="match status" value="1"/>
</dbReference>
<dbReference type="InterPro" id="IPR036390">
    <property type="entry name" value="WH_DNA-bd_sf"/>
</dbReference>
<accession>A0A9X2C0B5</accession>
<dbReference type="Proteomes" id="UP001139353">
    <property type="component" value="Unassembled WGS sequence"/>
</dbReference>
<name>A0A9X2C0B5_9BURK</name>
<dbReference type="PROSITE" id="PS51077">
    <property type="entry name" value="HTH_ICLR"/>
    <property type="match status" value="1"/>
</dbReference>
<evidence type="ECO:0000259" key="5">
    <source>
        <dbReference type="PROSITE" id="PS51078"/>
    </source>
</evidence>
<dbReference type="GO" id="GO:0003700">
    <property type="term" value="F:DNA-binding transcription factor activity"/>
    <property type="evidence" value="ECO:0007669"/>
    <property type="project" value="TreeGrafter"/>
</dbReference>
<protein>
    <submittedName>
        <fullName evidence="6">IclR family transcriptional regulator</fullName>
    </submittedName>
</protein>
<dbReference type="SMART" id="SM00346">
    <property type="entry name" value="HTH_ICLR"/>
    <property type="match status" value="1"/>
</dbReference>
<evidence type="ECO:0000256" key="1">
    <source>
        <dbReference type="ARBA" id="ARBA00023015"/>
    </source>
</evidence>
<reference evidence="6" key="1">
    <citation type="submission" date="2021-11" db="EMBL/GenBank/DDBJ databases">
        <title>BS-T2-15 a new species belonging to the Comamonadaceae family isolated from the soil of a French oak forest.</title>
        <authorList>
            <person name="Mieszkin S."/>
            <person name="Alain K."/>
        </authorList>
    </citation>
    <scope>NUCLEOTIDE SEQUENCE</scope>
    <source>
        <strain evidence="6">BS-T2-15</strain>
    </source>
</reference>
<dbReference type="GO" id="GO:0003677">
    <property type="term" value="F:DNA binding"/>
    <property type="evidence" value="ECO:0007669"/>
    <property type="project" value="UniProtKB-KW"/>
</dbReference>
<dbReference type="Gene3D" id="3.30.450.40">
    <property type="match status" value="1"/>
</dbReference>
<dbReference type="GO" id="GO:0045892">
    <property type="term" value="P:negative regulation of DNA-templated transcription"/>
    <property type="evidence" value="ECO:0007669"/>
    <property type="project" value="TreeGrafter"/>
</dbReference>
<dbReference type="InterPro" id="IPR005471">
    <property type="entry name" value="Tscrpt_reg_IclR_N"/>
</dbReference>
<feature type="domain" description="IclR-ED" evidence="5">
    <location>
        <begin position="81"/>
        <end position="271"/>
    </location>
</feature>
<dbReference type="Pfam" id="PF01614">
    <property type="entry name" value="IclR_C"/>
    <property type="match status" value="1"/>
</dbReference>
<dbReference type="PANTHER" id="PTHR30136">
    <property type="entry name" value="HELIX-TURN-HELIX TRANSCRIPTIONAL REGULATOR, ICLR FAMILY"/>
    <property type="match status" value="1"/>
</dbReference>
<dbReference type="AlphaFoldDB" id="A0A9X2C0B5"/>
<dbReference type="InterPro" id="IPR050707">
    <property type="entry name" value="HTH_MetabolicPath_Reg"/>
</dbReference>
<keyword evidence="7" id="KW-1185">Reference proteome</keyword>
<evidence type="ECO:0000313" key="6">
    <source>
        <dbReference type="EMBL" id="MCK9684559.1"/>
    </source>
</evidence>
<evidence type="ECO:0000256" key="3">
    <source>
        <dbReference type="ARBA" id="ARBA00023163"/>
    </source>
</evidence>
<keyword evidence="2" id="KW-0238">DNA-binding</keyword>
<keyword evidence="3" id="KW-0804">Transcription</keyword>
<dbReference type="RefSeq" id="WP_275680585.1">
    <property type="nucleotide sequence ID" value="NZ_JAJLJH010000001.1"/>
</dbReference>
<dbReference type="InterPro" id="IPR029016">
    <property type="entry name" value="GAF-like_dom_sf"/>
</dbReference>
<dbReference type="InterPro" id="IPR014757">
    <property type="entry name" value="Tscrpt_reg_IclR_C"/>
</dbReference>
<dbReference type="InterPro" id="IPR036388">
    <property type="entry name" value="WH-like_DNA-bd_sf"/>
</dbReference>
<dbReference type="PROSITE" id="PS51078">
    <property type="entry name" value="ICLR_ED"/>
    <property type="match status" value="1"/>
</dbReference>
<dbReference type="PANTHER" id="PTHR30136:SF8">
    <property type="entry name" value="TRANSCRIPTIONAL REGULATORY PROTEIN"/>
    <property type="match status" value="1"/>
</dbReference>
<feature type="domain" description="HTH iclR-type" evidence="4">
    <location>
        <begin position="18"/>
        <end position="80"/>
    </location>
</feature>
<dbReference type="EMBL" id="JAJLJH010000001">
    <property type="protein sequence ID" value="MCK9684559.1"/>
    <property type="molecule type" value="Genomic_DNA"/>
</dbReference>
<organism evidence="6 7">
    <name type="scientific">Scleromatobacter humisilvae</name>
    <dbReference type="NCBI Taxonomy" id="2897159"/>
    <lineage>
        <taxon>Bacteria</taxon>
        <taxon>Pseudomonadati</taxon>
        <taxon>Pseudomonadota</taxon>
        <taxon>Betaproteobacteria</taxon>
        <taxon>Burkholderiales</taxon>
        <taxon>Sphaerotilaceae</taxon>
        <taxon>Scleromatobacter</taxon>
    </lineage>
</organism>
<dbReference type="Gene3D" id="1.10.10.10">
    <property type="entry name" value="Winged helix-like DNA-binding domain superfamily/Winged helix DNA-binding domain"/>
    <property type="match status" value="1"/>
</dbReference>